<name>A0ABP1RG30_9HEXA</name>
<dbReference type="Gene3D" id="3.30.200.20">
    <property type="entry name" value="Phosphorylase Kinase, domain 1"/>
    <property type="match status" value="1"/>
</dbReference>
<evidence type="ECO:0000256" key="1">
    <source>
        <dbReference type="ARBA" id="ARBA00022741"/>
    </source>
</evidence>
<feature type="region of interest" description="Disordered" evidence="4">
    <location>
        <begin position="398"/>
        <end position="420"/>
    </location>
</feature>
<evidence type="ECO:0000256" key="4">
    <source>
        <dbReference type="SAM" id="MobiDB-lite"/>
    </source>
</evidence>
<evidence type="ECO:0000313" key="6">
    <source>
        <dbReference type="EMBL" id="CAL8126730.1"/>
    </source>
</evidence>
<feature type="region of interest" description="Disordered" evidence="4">
    <location>
        <begin position="711"/>
        <end position="736"/>
    </location>
</feature>
<keyword evidence="1 3" id="KW-0547">Nucleotide-binding</keyword>
<feature type="compositionally biased region" description="Polar residues" evidence="4">
    <location>
        <begin position="248"/>
        <end position="259"/>
    </location>
</feature>
<feature type="compositionally biased region" description="Polar residues" evidence="4">
    <location>
        <begin position="525"/>
        <end position="549"/>
    </location>
</feature>
<feature type="region of interest" description="Disordered" evidence="4">
    <location>
        <begin position="298"/>
        <end position="321"/>
    </location>
</feature>
<dbReference type="PANTHER" id="PTHR24055">
    <property type="entry name" value="MITOGEN-ACTIVATED PROTEIN KINASE"/>
    <property type="match status" value="1"/>
</dbReference>
<protein>
    <recommendedName>
        <fullName evidence="5">Protein kinase domain-containing protein</fullName>
    </recommendedName>
</protein>
<feature type="compositionally biased region" description="Low complexity" evidence="4">
    <location>
        <begin position="566"/>
        <end position="576"/>
    </location>
</feature>
<gene>
    <name evidence="6" type="ORF">ODALV1_LOCUS21527</name>
</gene>
<dbReference type="InterPro" id="IPR008271">
    <property type="entry name" value="Ser/Thr_kinase_AS"/>
</dbReference>
<dbReference type="InterPro" id="IPR011009">
    <property type="entry name" value="Kinase-like_dom_sf"/>
</dbReference>
<feature type="region of interest" description="Disordered" evidence="4">
    <location>
        <begin position="477"/>
        <end position="549"/>
    </location>
</feature>
<evidence type="ECO:0000259" key="5">
    <source>
        <dbReference type="PROSITE" id="PS50011"/>
    </source>
</evidence>
<dbReference type="Gene3D" id="1.10.510.10">
    <property type="entry name" value="Transferase(Phosphotransferase) domain 1"/>
    <property type="match status" value="1"/>
</dbReference>
<dbReference type="InterPro" id="IPR050117">
    <property type="entry name" value="MAPK"/>
</dbReference>
<sequence length="867" mass="95836">MEKYEPLGVVGEGSYGVVLKCKCRDNGKTVAIKKFIDSEDDQNVRKIALREIRVLRKLRHENLVNLIEVFRRRKHIYLVFEFIDHTLLDQLEQKSHGLDEDTCRKYIYQILRGLNFCHENNIIHRDVKPENVLVSKNGIVKLCDFGFARNMCGPGEVFTDYVATRWYRAPELLVGDIAYGKEVDVWALGCLFAEMMTGEPLFPGDSDIDQLFLIAQCLGRLSKRHLNIMQRNSAFRGFQFPESHSRHGSTASTASSNAKMSKMTGGGGKENGSNKSSALSTMDGTTAEIDDRVFSSGSTNKTLSLNGSKTNSGSSGSRKKRLVSVERSVFASMFPSWPDETIQFLTLCLDPEPSGRPSCNSLMRLPYFTHDNFPARFIPEMNAKLQMEGRTPISAFSTRKKRSVPNNTSGNVSSSLSPTSRTALNVTNLQPKNPLHQGRSNLNQLEDEPISLTSITQVDNKTSSSRIQMQSNNLINFQNNSNSFQGQSSNTPQQQHQNAQSKFQTSMRDPSYFQLDKLPKDKTPIFNQSRKPSFSMNPEPSLANPSDTSKIPVLLNRKYSDDSLISSTGTLSTSSSPQNPTSKSTPNIAEESFRTSATSTNPLSLQNKEKRLSIQISTPFLLQSQAYQPPPAPKKYSFSFPTPSTMPSSGDGNSIDERRTPDMSPLRQQPNQLPVTTLTFSMNTSAGVNFSQSLVKSPGNVGPTGNNNNMMNGNTFSMYQKRSSPTTTSVTKPNNKTTFSVNNSSYFPQPIGYGNNQSLASTQNTFTYQNSMGNSKSLPVTIFGSSMLRNSNHANSNLGSVTESFLPRMTGKGMSSKGNIDENIGSLLSNGSPTKPGASALVRKREKWDQQAQNGRKFSVFSNTDGN</sequence>
<dbReference type="EMBL" id="CAXLJM020000072">
    <property type="protein sequence ID" value="CAL8126730.1"/>
    <property type="molecule type" value="Genomic_DNA"/>
</dbReference>
<dbReference type="InterPro" id="IPR000719">
    <property type="entry name" value="Prot_kinase_dom"/>
</dbReference>
<feature type="region of interest" description="Disordered" evidence="4">
    <location>
        <begin position="824"/>
        <end position="867"/>
    </location>
</feature>
<dbReference type="PROSITE" id="PS50011">
    <property type="entry name" value="PROTEIN_KINASE_DOM"/>
    <property type="match status" value="1"/>
</dbReference>
<dbReference type="PROSITE" id="PS00210">
    <property type="entry name" value="HEMOCYANIN_2"/>
    <property type="match status" value="1"/>
</dbReference>
<dbReference type="InterPro" id="IPR017441">
    <property type="entry name" value="Protein_kinase_ATP_BS"/>
</dbReference>
<keyword evidence="2 3" id="KW-0067">ATP-binding</keyword>
<feature type="compositionally biased region" description="Polar residues" evidence="4">
    <location>
        <begin position="404"/>
        <end position="420"/>
    </location>
</feature>
<evidence type="ECO:0000313" key="7">
    <source>
        <dbReference type="Proteomes" id="UP001642540"/>
    </source>
</evidence>
<dbReference type="SMART" id="SM00220">
    <property type="entry name" value="S_TKc"/>
    <property type="match status" value="1"/>
</dbReference>
<feature type="compositionally biased region" description="Polar residues" evidence="4">
    <location>
        <begin position="491"/>
        <end position="508"/>
    </location>
</feature>
<reference evidence="6 7" key="1">
    <citation type="submission" date="2024-08" db="EMBL/GenBank/DDBJ databases">
        <authorList>
            <person name="Cucini C."/>
            <person name="Frati F."/>
        </authorList>
    </citation>
    <scope>NUCLEOTIDE SEQUENCE [LARGE SCALE GENOMIC DNA]</scope>
</reference>
<feature type="region of interest" description="Disordered" evidence="4">
    <location>
        <begin position="566"/>
        <end position="604"/>
    </location>
</feature>
<evidence type="ECO:0000256" key="3">
    <source>
        <dbReference type="PROSITE-ProRule" id="PRU10141"/>
    </source>
</evidence>
<feature type="region of interest" description="Disordered" evidence="4">
    <location>
        <begin position="641"/>
        <end position="670"/>
    </location>
</feature>
<accession>A0ABP1RG30</accession>
<feature type="compositionally biased region" description="Polar residues" evidence="4">
    <location>
        <begin position="594"/>
        <end position="604"/>
    </location>
</feature>
<feature type="compositionally biased region" description="Low complexity" evidence="4">
    <location>
        <begin position="477"/>
        <end position="490"/>
    </location>
</feature>
<dbReference type="Pfam" id="PF00069">
    <property type="entry name" value="Pkinase"/>
    <property type="match status" value="1"/>
</dbReference>
<feature type="compositionally biased region" description="Polar residues" evidence="4">
    <location>
        <begin position="577"/>
        <end position="587"/>
    </location>
</feature>
<dbReference type="PROSITE" id="PS00108">
    <property type="entry name" value="PROTEIN_KINASE_ST"/>
    <property type="match status" value="1"/>
</dbReference>
<keyword evidence="7" id="KW-1185">Reference proteome</keyword>
<feature type="compositionally biased region" description="Low complexity" evidence="4">
    <location>
        <begin position="303"/>
        <end position="316"/>
    </location>
</feature>
<comment type="caution">
    <text evidence="6">The sequence shown here is derived from an EMBL/GenBank/DDBJ whole genome shotgun (WGS) entry which is preliminary data.</text>
</comment>
<dbReference type="PROSITE" id="PS00107">
    <property type="entry name" value="PROTEIN_KINASE_ATP"/>
    <property type="match status" value="1"/>
</dbReference>
<proteinExistence type="predicted"/>
<evidence type="ECO:0000256" key="2">
    <source>
        <dbReference type="ARBA" id="ARBA00022840"/>
    </source>
</evidence>
<dbReference type="SUPFAM" id="SSF56112">
    <property type="entry name" value="Protein kinase-like (PK-like)"/>
    <property type="match status" value="1"/>
</dbReference>
<feature type="compositionally biased region" description="Polar residues" evidence="4">
    <location>
        <begin position="850"/>
        <end position="867"/>
    </location>
</feature>
<feature type="region of interest" description="Disordered" evidence="4">
    <location>
        <begin position="240"/>
        <end position="281"/>
    </location>
</feature>
<feature type="domain" description="Protein kinase" evidence="5">
    <location>
        <begin position="4"/>
        <end position="368"/>
    </location>
</feature>
<feature type="compositionally biased region" description="Polar residues" evidence="4">
    <location>
        <begin position="716"/>
        <end position="736"/>
    </location>
</feature>
<dbReference type="Proteomes" id="UP001642540">
    <property type="component" value="Unassembled WGS sequence"/>
</dbReference>
<dbReference type="InterPro" id="IPR013788">
    <property type="entry name" value="Hemocyanin/hexamerin"/>
</dbReference>
<feature type="binding site" evidence="3">
    <location>
        <position position="34"/>
    </location>
    <ligand>
        <name>ATP</name>
        <dbReference type="ChEBI" id="CHEBI:30616"/>
    </ligand>
</feature>
<organism evidence="6 7">
    <name type="scientific">Orchesella dallaii</name>
    <dbReference type="NCBI Taxonomy" id="48710"/>
    <lineage>
        <taxon>Eukaryota</taxon>
        <taxon>Metazoa</taxon>
        <taxon>Ecdysozoa</taxon>
        <taxon>Arthropoda</taxon>
        <taxon>Hexapoda</taxon>
        <taxon>Collembola</taxon>
        <taxon>Entomobryomorpha</taxon>
        <taxon>Entomobryoidea</taxon>
        <taxon>Orchesellidae</taxon>
        <taxon>Orchesellinae</taxon>
        <taxon>Orchesella</taxon>
    </lineage>
</organism>